<evidence type="ECO:0000256" key="4">
    <source>
        <dbReference type="ARBA" id="ARBA00022475"/>
    </source>
</evidence>
<dbReference type="Pfam" id="PF01061">
    <property type="entry name" value="ABC2_membrane"/>
    <property type="match status" value="1"/>
</dbReference>
<organism evidence="12 13">
    <name type="scientific">Curtobacterium subtropicum</name>
    <dbReference type="NCBI Taxonomy" id="3055138"/>
    <lineage>
        <taxon>Bacteria</taxon>
        <taxon>Bacillati</taxon>
        <taxon>Actinomycetota</taxon>
        <taxon>Actinomycetes</taxon>
        <taxon>Micrococcales</taxon>
        <taxon>Microbacteriaceae</taxon>
        <taxon>Curtobacterium</taxon>
    </lineage>
</organism>
<keyword evidence="3 10" id="KW-0813">Transport</keyword>
<evidence type="ECO:0000256" key="6">
    <source>
        <dbReference type="ARBA" id="ARBA00022692"/>
    </source>
</evidence>
<accession>A0ABT7THI3</accession>
<evidence type="ECO:0000313" key="12">
    <source>
        <dbReference type="EMBL" id="MDM7888844.1"/>
    </source>
</evidence>
<keyword evidence="9" id="KW-0046">Antibiotic resistance</keyword>
<evidence type="ECO:0000256" key="10">
    <source>
        <dbReference type="RuleBase" id="RU361157"/>
    </source>
</evidence>
<proteinExistence type="inferred from homology"/>
<evidence type="ECO:0000313" key="13">
    <source>
        <dbReference type="Proteomes" id="UP001235720"/>
    </source>
</evidence>
<evidence type="ECO:0000256" key="3">
    <source>
        <dbReference type="ARBA" id="ARBA00022448"/>
    </source>
</evidence>
<evidence type="ECO:0000256" key="7">
    <source>
        <dbReference type="ARBA" id="ARBA00022989"/>
    </source>
</evidence>
<evidence type="ECO:0000256" key="8">
    <source>
        <dbReference type="ARBA" id="ARBA00023136"/>
    </source>
</evidence>
<feature type="transmembrane region" description="Helical" evidence="10">
    <location>
        <begin position="37"/>
        <end position="58"/>
    </location>
</feature>
<sequence length="274" mass="30185">MAGFANTARDIWAQRELLGMLTKRELKARYKDSSLGFLWSLARPLTQLFIYYVVLGTFLGNAKAIDNFAIYIFSGLTIFTVFQEIVGSGTASIVVNSGLVKKVYLPREIFTLSSVGSSLFNFLIQFAILLVAALALQTIAFGWDLLYGIAALVLTIIYAVALALLLGALNVYLRDVQYLVEVVLMLAMWGSPIVYSWTQVATRVPGWLTELYLNNPVTLAVIGFQQAMWGATSHGTTPDHLATRMLVALVAGLVLLFVSQRVFARLQGNFAQEL</sequence>
<feature type="domain" description="ABC transmembrane type-2" evidence="11">
    <location>
        <begin position="35"/>
        <end position="266"/>
    </location>
</feature>
<evidence type="ECO:0000256" key="9">
    <source>
        <dbReference type="ARBA" id="ARBA00023251"/>
    </source>
</evidence>
<dbReference type="PRINTS" id="PR00164">
    <property type="entry name" value="ABC2TRNSPORT"/>
</dbReference>
<feature type="transmembrane region" description="Helical" evidence="10">
    <location>
        <begin position="241"/>
        <end position="258"/>
    </location>
</feature>
<dbReference type="InterPro" id="IPR013525">
    <property type="entry name" value="ABC2_TM"/>
</dbReference>
<keyword evidence="6 10" id="KW-0812">Transmembrane</keyword>
<evidence type="ECO:0000259" key="11">
    <source>
        <dbReference type="PROSITE" id="PS51012"/>
    </source>
</evidence>
<gene>
    <name evidence="12" type="ORF">QUG98_10300</name>
</gene>
<dbReference type="PANTHER" id="PTHR30413:SF8">
    <property type="entry name" value="TRANSPORT PERMEASE PROTEIN"/>
    <property type="match status" value="1"/>
</dbReference>
<dbReference type="EMBL" id="JAUCMM010000006">
    <property type="protein sequence ID" value="MDM7888844.1"/>
    <property type="molecule type" value="Genomic_DNA"/>
</dbReference>
<dbReference type="InterPro" id="IPR047817">
    <property type="entry name" value="ABC2_TM_bact-type"/>
</dbReference>
<dbReference type="PROSITE" id="PS51012">
    <property type="entry name" value="ABC_TM2"/>
    <property type="match status" value="1"/>
</dbReference>
<feature type="transmembrane region" description="Helical" evidence="10">
    <location>
        <begin position="119"/>
        <end position="139"/>
    </location>
</feature>
<evidence type="ECO:0000256" key="5">
    <source>
        <dbReference type="ARBA" id="ARBA00022519"/>
    </source>
</evidence>
<keyword evidence="13" id="KW-1185">Reference proteome</keyword>
<comment type="similarity">
    <text evidence="2 10">Belongs to the ABC-2 integral membrane protein family.</text>
</comment>
<reference evidence="12 13" key="1">
    <citation type="submission" date="2023-06" db="EMBL/GenBank/DDBJ databases">
        <authorList>
            <person name="Feng G."/>
            <person name="Li J."/>
            <person name="Zhu H."/>
        </authorList>
    </citation>
    <scope>NUCLEOTIDE SEQUENCE [LARGE SCALE GENOMIC DNA]</scope>
    <source>
        <strain evidence="12 13">RHCJP20</strain>
    </source>
</reference>
<feature type="transmembrane region" description="Helical" evidence="10">
    <location>
        <begin position="178"/>
        <end position="198"/>
    </location>
</feature>
<dbReference type="PANTHER" id="PTHR30413">
    <property type="entry name" value="INNER MEMBRANE TRANSPORT PERMEASE"/>
    <property type="match status" value="1"/>
</dbReference>
<dbReference type="Proteomes" id="UP001235720">
    <property type="component" value="Unassembled WGS sequence"/>
</dbReference>
<comment type="caution">
    <text evidence="12">The sequence shown here is derived from an EMBL/GenBank/DDBJ whole genome shotgun (WGS) entry which is preliminary data.</text>
</comment>
<keyword evidence="5" id="KW-0997">Cell inner membrane</keyword>
<keyword evidence="8 10" id="KW-0472">Membrane</keyword>
<dbReference type="InterPro" id="IPR000412">
    <property type="entry name" value="ABC_2_transport"/>
</dbReference>
<keyword evidence="4 10" id="KW-1003">Cell membrane</keyword>
<evidence type="ECO:0000256" key="1">
    <source>
        <dbReference type="ARBA" id="ARBA00004429"/>
    </source>
</evidence>
<comment type="subcellular location">
    <subcellularLocation>
        <location evidence="1">Cell inner membrane</location>
        <topology evidence="1">Multi-pass membrane protein</topology>
    </subcellularLocation>
    <subcellularLocation>
        <location evidence="10">Cell membrane</location>
        <topology evidence="10">Multi-pass membrane protein</topology>
    </subcellularLocation>
</comment>
<protein>
    <recommendedName>
        <fullName evidence="10">Transport permease protein</fullName>
    </recommendedName>
</protein>
<feature type="transmembrane region" description="Helical" evidence="10">
    <location>
        <begin position="145"/>
        <end position="166"/>
    </location>
</feature>
<keyword evidence="7 10" id="KW-1133">Transmembrane helix</keyword>
<evidence type="ECO:0000256" key="2">
    <source>
        <dbReference type="ARBA" id="ARBA00007783"/>
    </source>
</evidence>
<name>A0ABT7THI3_9MICO</name>
<feature type="transmembrane region" description="Helical" evidence="10">
    <location>
        <begin position="70"/>
        <end position="99"/>
    </location>
</feature>